<dbReference type="SMART" id="SM00743">
    <property type="entry name" value="Agenet"/>
    <property type="match status" value="1"/>
</dbReference>
<feature type="domain" description="Agenet" evidence="1">
    <location>
        <begin position="78"/>
        <end position="134"/>
    </location>
</feature>
<organism evidence="2 3">
    <name type="scientific">Trapa incisa</name>
    <dbReference type="NCBI Taxonomy" id="236973"/>
    <lineage>
        <taxon>Eukaryota</taxon>
        <taxon>Viridiplantae</taxon>
        <taxon>Streptophyta</taxon>
        <taxon>Embryophyta</taxon>
        <taxon>Tracheophyta</taxon>
        <taxon>Spermatophyta</taxon>
        <taxon>Magnoliopsida</taxon>
        <taxon>eudicotyledons</taxon>
        <taxon>Gunneridae</taxon>
        <taxon>Pentapetalae</taxon>
        <taxon>rosids</taxon>
        <taxon>malvids</taxon>
        <taxon>Myrtales</taxon>
        <taxon>Lythraceae</taxon>
        <taxon>Trapa</taxon>
    </lineage>
</organism>
<accession>A0AAN7QWY0</accession>
<dbReference type="EMBL" id="JAXIOK010000001">
    <property type="protein sequence ID" value="KAK4779731.1"/>
    <property type="molecule type" value="Genomic_DNA"/>
</dbReference>
<dbReference type="PANTHER" id="PTHR31917:SF80">
    <property type="entry name" value="AGENET DOMAIN-CONTAINING PROTEIN-RELATED"/>
    <property type="match status" value="1"/>
</dbReference>
<evidence type="ECO:0000313" key="3">
    <source>
        <dbReference type="Proteomes" id="UP001345219"/>
    </source>
</evidence>
<dbReference type="InterPro" id="IPR008395">
    <property type="entry name" value="Agenet-like_dom"/>
</dbReference>
<name>A0AAN7QWY0_9MYRT</name>
<evidence type="ECO:0000259" key="1">
    <source>
        <dbReference type="SMART" id="SM00743"/>
    </source>
</evidence>
<protein>
    <recommendedName>
        <fullName evidence="1">Agenet domain-containing protein</fullName>
    </recommendedName>
</protein>
<dbReference type="Pfam" id="PF05641">
    <property type="entry name" value="Agenet"/>
    <property type="match status" value="1"/>
</dbReference>
<evidence type="ECO:0000313" key="2">
    <source>
        <dbReference type="EMBL" id="KAK4779731.1"/>
    </source>
</evidence>
<dbReference type="InterPro" id="IPR014002">
    <property type="entry name" value="Agenet_dom_plant"/>
</dbReference>
<dbReference type="Proteomes" id="UP001345219">
    <property type="component" value="Chromosome 13"/>
</dbReference>
<gene>
    <name evidence="2" type="ORF">SAY87_015837</name>
</gene>
<dbReference type="PANTHER" id="PTHR31917">
    <property type="entry name" value="AGENET DOMAIN-CONTAINING PROTEIN-RELATED"/>
    <property type="match status" value="1"/>
</dbReference>
<sequence length="171" mass="19588">MAHQWFREGADVEIASLLKCLEGVLFSGKVVAPSFDDANKFVIEYETLTTQEDGISQPLMEDVSVGLLRPRPPTEAKLVFKSDEIVDAFFNGGWWNGVVVTPLNNSCYLVWLRRMGRNYQFRASELRVHREWKMGAWFPPFDQLVKLEEDDVNAEGLLHMTDSCNVFQLQT</sequence>
<comment type="caution">
    <text evidence="2">The sequence shown here is derived from an EMBL/GenBank/DDBJ whole genome shotgun (WGS) entry which is preliminary data.</text>
</comment>
<keyword evidence="3" id="KW-1185">Reference proteome</keyword>
<dbReference type="AlphaFoldDB" id="A0AAN7QWY0"/>
<proteinExistence type="predicted"/>
<reference evidence="2 3" key="1">
    <citation type="journal article" date="2023" name="Hortic Res">
        <title>Pangenome of water caltrop reveals structural variations and asymmetric subgenome divergence after allopolyploidization.</title>
        <authorList>
            <person name="Zhang X."/>
            <person name="Chen Y."/>
            <person name="Wang L."/>
            <person name="Yuan Y."/>
            <person name="Fang M."/>
            <person name="Shi L."/>
            <person name="Lu R."/>
            <person name="Comes H.P."/>
            <person name="Ma Y."/>
            <person name="Chen Y."/>
            <person name="Huang G."/>
            <person name="Zhou Y."/>
            <person name="Zheng Z."/>
            <person name="Qiu Y."/>
        </authorList>
    </citation>
    <scope>NUCLEOTIDE SEQUENCE [LARGE SCALE GENOMIC DNA]</scope>
    <source>
        <tissue evidence="2">Roots</tissue>
    </source>
</reference>